<keyword evidence="6 8" id="KW-0472">Membrane</keyword>
<feature type="transmembrane region" description="Helical" evidence="8">
    <location>
        <begin position="286"/>
        <end position="306"/>
    </location>
</feature>
<feature type="transmembrane region" description="Helical" evidence="8">
    <location>
        <begin position="228"/>
        <end position="248"/>
    </location>
</feature>
<feature type="transmembrane region" description="Helical" evidence="8">
    <location>
        <begin position="100"/>
        <end position="119"/>
    </location>
</feature>
<dbReference type="EMBL" id="CP002299">
    <property type="protein sequence ID" value="ADP83116.1"/>
    <property type="molecule type" value="Genomic_DNA"/>
</dbReference>
<evidence type="ECO:0000256" key="1">
    <source>
        <dbReference type="ARBA" id="ARBA00004651"/>
    </source>
</evidence>
<feature type="transmembrane region" description="Helical" evidence="8">
    <location>
        <begin position="199"/>
        <end position="216"/>
    </location>
</feature>
<evidence type="ECO:0000256" key="8">
    <source>
        <dbReference type="SAM" id="Phobius"/>
    </source>
</evidence>
<keyword evidence="5 8" id="KW-1133">Transmembrane helix</keyword>
<dbReference type="InterPro" id="IPR020846">
    <property type="entry name" value="MFS_dom"/>
</dbReference>
<proteinExistence type="predicted"/>
<feature type="transmembrane region" description="Helical" evidence="8">
    <location>
        <begin position="420"/>
        <end position="438"/>
    </location>
</feature>
<dbReference type="PROSITE" id="PS50850">
    <property type="entry name" value="MFS"/>
    <property type="match status" value="1"/>
</dbReference>
<dbReference type="HOGENOM" id="CLU_000960_28_2_11"/>
<protein>
    <submittedName>
        <fullName evidence="10">Drug resistance transporter, EmrB/QacA subfamily</fullName>
    </submittedName>
</protein>
<dbReference type="SUPFAM" id="SSF103473">
    <property type="entry name" value="MFS general substrate transporter"/>
    <property type="match status" value="1"/>
</dbReference>
<feature type="transmembrane region" description="Helical" evidence="8">
    <location>
        <begin position="139"/>
        <end position="156"/>
    </location>
</feature>
<keyword evidence="2" id="KW-0813">Transport</keyword>
<dbReference type="GO" id="GO:0005886">
    <property type="term" value="C:plasma membrane"/>
    <property type="evidence" value="ECO:0007669"/>
    <property type="project" value="UniProtKB-SubCell"/>
</dbReference>
<name>E3J5M9_PSEI1</name>
<keyword evidence="3" id="KW-1003">Cell membrane</keyword>
<evidence type="ECO:0000313" key="11">
    <source>
        <dbReference type="Proteomes" id="UP000002484"/>
    </source>
</evidence>
<dbReference type="GO" id="GO:0022857">
    <property type="term" value="F:transmembrane transporter activity"/>
    <property type="evidence" value="ECO:0007669"/>
    <property type="project" value="InterPro"/>
</dbReference>
<feature type="transmembrane region" description="Helical" evidence="8">
    <location>
        <begin position="358"/>
        <end position="379"/>
    </location>
</feature>
<dbReference type="Gene3D" id="1.20.1250.20">
    <property type="entry name" value="MFS general substrate transporter like domains"/>
    <property type="match status" value="2"/>
</dbReference>
<feature type="transmembrane region" description="Helical" evidence="8">
    <location>
        <begin position="450"/>
        <end position="478"/>
    </location>
</feature>
<dbReference type="PRINTS" id="PR01036">
    <property type="entry name" value="TCRTETB"/>
</dbReference>
<dbReference type="InParanoid" id="E3J5M9"/>
<evidence type="ECO:0000256" key="5">
    <source>
        <dbReference type="ARBA" id="ARBA00022989"/>
    </source>
</evidence>
<evidence type="ECO:0000256" key="2">
    <source>
        <dbReference type="ARBA" id="ARBA00022448"/>
    </source>
</evidence>
<dbReference type="PANTHER" id="PTHR42718">
    <property type="entry name" value="MAJOR FACILITATOR SUPERFAMILY MULTIDRUG TRANSPORTER MFSC"/>
    <property type="match status" value="1"/>
</dbReference>
<feature type="transmembrane region" description="Helical" evidence="8">
    <location>
        <begin position="521"/>
        <end position="543"/>
    </location>
</feature>
<dbReference type="OrthoDB" id="7375466at2"/>
<evidence type="ECO:0000256" key="6">
    <source>
        <dbReference type="ARBA" id="ARBA00023136"/>
    </source>
</evidence>
<dbReference type="eggNOG" id="COG2814">
    <property type="taxonomic scope" value="Bacteria"/>
</dbReference>
<evidence type="ECO:0000256" key="3">
    <source>
        <dbReference type="ARBA" id="ARBA00022475"/>
    </source>
</evidence>
<dbReference type="RefSeq" id="WP_013426234.1">
    <property type="nucleotide sequence ID" value="NC_014666.1"/>
</dbReference>
<feature type="transmembrane region" description="Helical" evidence="8">
    <location>
        <begin position="254"/>
        <end position="274"/>
    </location>
</feature>
<feature type="transmembrane region" description="Helical" evidence="8">
    <location>
        <begin position="490"/>
        <end position="509"/>
    </location>
</feature>
<feature type="transmembrane region" description="Helical" evidence="8">
    <location>
        <begin position="385"/>
        <end position="408"/>
    </location>
</feature>
<evidence type="ECO:0000256" key="7">
    <source>
        <dbReference type="SAM" id="MobiDB-lite"/>
    </source>
</evidence>
<dbReference type="InterPro" id="IPR011701">
    <property type="entry name" value="MFS"/>
</dbReference>
<dbReference type="CDD" id="cd17321">
    <property type="entry name" value="MFS_MMR_MDR_like"/>
    <property type="match status" value="1"/>
</dbReference>
<reference evidence="10 11" key="1">
    <citation type="submission" date="2010-10" db="EMBL/GenBank/DDBJ databases">
        <title>Complete sequence of Frankia sp. EuI1c.</title>
        <authorList>
            <consortium name="US DOE Joint Genome Institute"/>
            <person name="Lucas S."/>
            <person name="Copeland A."/>
            <person name="Lapidus A."/>
            <person name="Cheng J.-F."/>
            <person name="Bruce D."/>
            <person name="Goodwin L."/>
            <person name="Pitluck S."/>
            <person name="Chertkov O."/>
            <person name="Detter J.C."/>
            <person name="Han C."/>
            <person name="Tapia R."/>
            <person name="Land M."/>
            <person name="Hauser L."/>
            <person name="Jeffries C."/>
            <person name="Kyrpides N."/>
            <person name="Ivanova N."/>
            <person name="Mikhailova N."/>
            <person name="Beauchemin N."/>
            <person name="Sen A."/>
            <person name="Sur S.A."/>
            <person name="Gtari M."/>
            <person name="Wall L."/>
            <person name="Tisa L."/>
            <person name="Woyke T."/>
        </authorList>
    </citation>
    <scope>NUCLEOTIDE SEQUENCE [LARGE SCALE GENOMIC DNA]</scope>
    <source>
        <strain evidence="11">DSM 45817 / CECT 9037 / EuI1c</strain>
    </source>
</reference>
<accession>E3J5M9</accession>
<dbReference type="AlphaFoldDB" id="E3J5M9"/>
<dbReference type="InterPro" id="IPR004638">
    <property type="entry name" value="EmrB-like"/>
</dbReference>
<dbReference type="KEGG" id="fri:FraEuI1c_5127"/>
<feature type="transmembrane region" description="Helical" evidence="8">
    <location>
        <begin position="168"/>
        <end position="193"/>
    </location>
</feature>
<evidence type="ECO:0000259" key="9">
    <source>
        <dbReference type="PROSITE" id="PS50850"/>
    </source>
</evidence>
<dbReference type="Proteomes" id="UP000002484">
    <property type="component" value="Chromosome"/>
</dbReference>
<organism evidence="10 11">
    <name type="scientific">Pseudofrankia inefficax (strain DSM 45817 / CECT 9037 / DDB 130130 / EuI1c)</name>
    <name type="common">Frankia inefficax</name>
    <dbReference type="NCBI Taxonomy" id="298654"/>
    <lineage>
        <taxon>Bacteria</taxon>
        <taxon>Bacillati</taxon>
        <taxon>Actinomycetota</taxon>
        <taxon>Actinomycetes</taxon>
        <taxon>Frankiales</taxon>
        <taxon>Frankiaceae</taxon>
        <taxon>Pseudofrankia</taxon>
    </lineage>
</organism>
<evidence type="ECO:0000256" key="4">
    <source>
        <dbReference type="ARBA" id="ARBA00022692"/>
    </source>
</evidence>
<gene>
    <name evidence="10" type="ordered locus">FraEuI1c_5127</name>
</gene>
<feature type="domain" description="Major facilitator superfamily (MFS) profile" evidence="9">
    <location>
        <begin position="101"/>
        <end position="545"/>
    </location>
</feature>
<dbReference type="NCBIfam" id="TIGR00711">
    <property type="entry name" value="efflux_EmrB"/>
    <property type="match status" value="1"/>
</dbReference>
<evidence type="ECO:0000313" key="10">
    <source>
        <dbReference type="EMBL" id="ADP83116.1"/>
    </source>
</evidence>
<dbReference type="STRING" id="298654.FraEuI1c_5127"/>
<keyword evidence="11" id="KW-1185">Reference proteome</keyword>
<sequence>MNEVVATEWWSDNQGRPEAAGPSRRSAEHELTTVELPDPPAPPPAWTGREAGGRPPVWAAGSRDQPTVVLRQPVGPPPEPVTQALSRGARHARPAAAPRAVFAVVCAAVFLSNLDLFVVNVAFPDIHRALGGQLSTLSWVLNGYAIVFAALMVPAGRLADRHGHRAGFLFGLGLFTVASAACAASPGLGALIVARVAQAVGAAALIPTSLALLLAVTPPERRPAAVRGWAAVGGLAAALGPVVGGLLVEADWRWVFLINVPFGVVALVAAIRVLPRRRPEVSGSFPDALGVLLLTSGVGLLALGLVQASSWGWTSAKVIGSFTVAALLLAGLVVRSARHPAPVVELSVLRARGFGPAVWALLLFSVAFAAMLLSIVAYLDAAWGWSPLLVGLALAPGPAMVPPVALALTGRLVGRFGAGPVAAVGTLAFAVGPAWWAWRTGLAHDYATAMLPGLLIVGFGVGLALPTLTAAATSALPADRFATGSAVVNMARQIGGVLGVAILIAVIGSPSARTVVGAFHAGWWFCAAASLAATAVAALGLMARRPARGPA</sequence>
<keyword evidence="4 8" id="KW-0812">Transmembrane</keyword>
<dbReference type="InterPro" id="IPR036259">
    <property type="entry name" value="MFS_trans_sf"/>
</dbReference>
<feature type="region of interest" description="Disordered" evidence="7">
    <location>
        <begin position="1"/>
        <end position="61"/>
    </location>
</feature>
<comment type="subcellular location">
    <subcellularLocation>
        <location evidence="1">Cell membrane</location>
        <topology evidence="1">Multi-pass membrane protein</topology>
    </subcellularLocation>
</comment>
<feature type="transmembrane region" description="Helical" evidence="8">
    <location>
        <begin position="318"/>
        <end position="337"/>
    </location>
</feature>
<dbReference type="Pfam" id="PF07690">
    <property type="entry name" value="MFS_1"/>
    <property type="match status" value="1"/>
</dbReference>
<dbReference type="PANTHER" id="PTHR42718:SF48">
    <property type="entry name" value="CONSERVED TWO-DOMAIN MEMBRANE PROTEIN-RELATED"/>
    <property type="match status" value="1"/>
</dbReference>